<dbReference type="Gene3D" id="3.90.110.10">
    <property type="entry name" value="Lactate dehydrogenase/glycoside hydrolase, family 4, C-terminal"/>
    <property type="match status" value="1"/>
</dbReference>
<feature type="binding site" evidence="6">
    <location>
        <position position="145"/>
    </location>
    <ligand>
        <name>NAD(+)</name>
        <dbReference type="ChEBI" id="CHEBI:57540"/>
    </ligand>
</feature>
<dbReference type="PROSITE" id="PS00064">
    <property type="entry name" value="L_LDH"/>
    <property type="match status" value="1"/>
</dbReference>
<dbReference type="InterPro" id="IPR018177">
    <property type="entry name" value="L-lactate_DH_AS"/>
</dbReference>
<evidence type="ECO:0000256" key="5">
    <source>
        <dbReference type="ARBA" id="ARBA00023027"/>
    </source>
</evidence>
<dbReference type="HAMAP" id="MF_00488">
    <property type="entry name" value="Lactate_dehydrog"/>
    <property type="match status" value="1"/>
</dbReference>
<evidence type="ECO:0000256" key="4">
    <source>
        <dbReference type="ARBA" id="ARBA00023002"/>
    </source>
</evidence>
<dbReference type="Pfam" id="PF02866">
    <property type="entry name" value="Ldh_1_C"/>
    <property type="match status" value="1"/>
</dbReference>
<dbReference type="Gene3D" id="3.40.50.720">
    <property type="entry name" value="NAD(P)-binding Rossmann-like Domain"/>
    <property type="match status" value="1"/>
</dbReference>
<feature type="binding site" evidence="6 8">
    <location>
        <position position="37"/>
    </location>
    <ligand>
        <name>NAD(+)</name>
        <dbReference type="ChEBI" id="CHEBI:57540"/>
    </ligand>
</feature>
<evidence type="ECO:0000256" key="6">
    <source>
        <dbReference type="HAMAP-Rule" id="MF_00488"/>
    </source>
</evidence>
<dbReference type="InterPro" id="IPR001236">
    <property type="entry name" value="Lactate/malate_DH_N"/>
</dbReference>
<dbReference type="Proteomes" id="UP000238081">
    <property type="component" value="Unassembled WGS sequence"/>
</dbReference>
<protein>
    <recommendedName>
        <fullName evidence="3 6">L-lactate dehydrogenase</fullName>
        <shortName evidence="6">L-LDH</shortName>
        <ecNumber evidence="3 6">1.1.1.27</ecNumber>
    </recommendedName>
</protein>
<dbReference type="Pfam" id="PF00056">
    <property type="entry name" value="Ldh_1_N"/>
    <property type="match status" value="1"/>
</dbReference>
<comment type="caution">
    <text evidence="6">Lacks conserved residue(s) required for the propagation of feature annotation.</text>
</comment>
<dbReference type="InterPro" id="IPR015955">
    <property type="entry name" value="Lactate_DH/Glyco_Ohase_4_C"/>
</dbReference>
<evidence type="ECO:0000256" key="1">
    <source>
        <dbReference type="ARBA" id="ARBA00004843"/>
    </source>
</evidence>
<proteinExistence type="inferred from homology"/>
<feature type="binding site" evidence="6">
    <location>
        <begin position="122"/>
        <end position="125"/>
    </location>
    <ligand>
        <name>substrate</name>
    </ligand>
</feature>
<dbReference type="GO" id="GO:0004459">
    <property type="term" value="F:L-lactate dehydrogenase (NAD+) activity"/>
    <property type="evidence" value="ECO:0007669"/>
    <property type="project" value="UniProtKB-UniRule"/>
</dbReference>
<evidence type="ECO:0000256" key="7">
    <source>
        <dbReference type="PIRSR" id="PIRSR000102-1"/>
    </source>
</evidence>
<dbReference type="AlphaFoldDB" id="A0A2S7F5Z0"/>
<dbReference type="InterPro" id="IPR036291">
    <property type="entry name" value="NAD(P)-bd_dom_sf"/>
</dbReference>
<dbReference type="PANTHER" id="PTHR43128:SF31">
    <property type="entry name" value="L-LACTATE DEHYDROGENASE"/>
    <property type="match status" value="1"/>
</dbReference>
<sequence length="314" mass="34554">MSNKLKKVGIVGVGHVGAHCAFSLATQGIVDELVLVDINKQKAVSERQDLIDSVTYLPHRVNIEVGEYEDLKECDIVVISVGIITKTHDRLDELQESIGMVDSFVKRIVESGFDGIFINITNPCDIIAKRVWELSGFDKSKVFGTGTGLDSSRFRAVLARETGVDHKSIQGYTLGEHGDSQMAAWSNVSFGGKPLCELEKEDPDHFAHLNKQELLKEVIGAGWVTFAGKGATEFGIASTLARIVNCIFHDEKQIMPVTTLMEGQYGVEGLFTSTPCMIGKGGIERVIELNLNNEELKDFRKSCDVIKSHIDKIK</sequence>
<dbReference type="InterPro" id="IPR001557">
    <property type="entry name" value="L-lactate/malate_DH"/>
</dbReference>
<comment type="caution">
    <text evidence="10">The sequence shown here is derived from an EMBL/GenBank/DDBJ whole genome shotgun (WGS) entry which is preliminary data.</text>
</comment>
<comment type="subunit">
    <text evidence="6">Homotetramer.</text>
</comment>
<dbReference type="GO" id="GO:0006089">
    <property type="term" value="P:lactate metabolic process"/>
    <property type="evidence" value="ECO:0007669"/>
    <property type="project" value="TreeGrafter"/>
</dbReference>
<gene>
    <name evidence="6" type="primary">ldh</name>
    <name evidence="10" type="ORF">AWN73_19675</name>
</gene>
<dbReference type="PANTHER" id="PTHR43128">
    <property type="entry name" value="L-2-HYDROXYCARBOXYLATE DEHYDROGENASE (NAD(P)(+))"/>
    <property type="match status" value="1"/>
</dbReference>
<reference evidence="10 11" key="1">
    <citation type="submission" date="2016-01" db="EMBL/GenBank/DDBJ databases">
        <title>Characterization of the Clostridium difficile lineages that are prevalent in Hong Kong and China.</title>
        <authorList>
            <person name="Kwok J.S.-L."/>
            <person name="Lam W.-Y."/>
            <person name="Ip M."/>
            <person name="Chan T.-F."/>
            <person name="Hawkey P.M."/>
            <person name="Tsui S.K.-W."/>
        </authorList>
    </citation>
    <scope>NUCLEOTIDE SEQUENCE [LARGE SCALE GENOMIC DNA]</scope>
    <source>
        <strain evidence="10 11">300064</strain>
    </source>
</reference>
<keyword evidence="6" id="KW-0963">Cytoplasm</keyword>
<dbReference type="EMBL" id="LRDH01000158">
    <property type="protein sequence ID" value="PPV12159.1"/>
    <property type="molecule type" value="Genomic_DNA"/>
</dbReference>
<dbReference type="GO" id="GO:0006096">
    <property type="term" value="P:glycolytic process"/>
    <property type="evidence" value="ECO:0007669"/>
    <property type="project" value="UniProtKB-UniRule"/>
</dbReference>
<feature type="binding site" evidence="6">
    <location>
        <position position="90"/>
    </location>
    <ligand>
        <name>substrate</name>
    </ligand>
</feature>
<dbReference type="GO" id="GO:0005737">
    <property type="term" value="C:cytoplasm"/>
    <property type="evidence" value="ECO:0007669"/>
    <property type="project" value="UniProtKB-SubCell"/>
</dbReference>
<accession>A0A2S7F5Z0</accession>
<evidence type="ECO:0000313" key="11">
    <source>
        <dbReference type="Proteomes" id="UP000238081"/>
    </source>
</evidence>
<feature type="active site" description="Proton acceptor" evidence="6 7">
    <location>
        <position position="177"/>
    </location>
</feature>
<comment type="function">
    <text evidence="6">Catalyzes the conversion of lactate to pyruvate.</text>
</comment>
<dbReference type="PIRSF" id="PIRSF000102">
    <property type="entry name" value="Lac_mal_DH"/>
    <property type="match status" value="1"/>
</dbReference>
<feature type="binding site" evidence="6 8">
    <location>
        <begin position="120"/>
        <end position="122"/>
    </location>
    <ligand>
        <name>NAD(+)</name>
        <dbReference type="ChEBI" id="CHEBI:57540"/>
    </ligand>
</feature>
<dbReference type="NCBIfam" id="TIGR01771">
    <property type="entry name" value="L-LDH-NAD"/>
    <property type="match status" value="1"/>
</dbReference>
<comment type="similarity">
    <text evidence="2 6">Belongs to the LDH/MDH superfamily. LDH family.</text>
</comment>
<feature type="binding site" evidence="6">
    <location>
        <position position="16"/>
    </location>
    <ligand>
        <name>NAD(+)</name>
        <dbReference type="ChEBI" id="CHEBI:57540"/>
    </ligand>
</feature>
<comment type="subcellular location">
    <subcellularLocation>
        <location evidence="6">Cytoplasm</location>
    </subcellularLocation>
</comment>
<dbReference type="UniPathway" id="UPA00554">
    <property type="reaction ID" value="UER00611"/>
</dbReference>
<name>A0A2S7F5Z0_CLOBU</name>
<dbReference type="RefSeq" id="WP_104675691.1">
    <property type="nucleotide sequence ID" value="NZ_LRDH01000158.1"/>
</dbReference>
<dbReference type="InterPro" id="IPR022383">
    <property type="entry name" value="Lactate/malate_DH_C"/>
</dbReference>
<feature type="binding site" evidence="6">
    <location>
        <position position="68"/>
    </location>
    <ligand>
        <name>NAD(+)</name>
        <dbReference type="ChEBI" id="CHEBI:57540"/>
    </ligand>
</feature>
<feature type="binding site" evidence="8">
    <location>
        <begin position="12"/>
        <end position="17"/>
    </location>
    <ligand>
        <name>NAD(+)</name>
        <dbReference type="ChEBI" id="CHEBI:57540"/>
    </ligand>
</feature>
<dbReference type="PROSITE" id="PS50006">
    <property type="entry name" value="FHA_DOMAIN"/>
    <property type="match status" value="1"/>
</dbReference>
<organism evidence="10 11">
    <name type="scientific">Clostridium butyricum</name>
    <dbReference type="NCBI Taxonomy" id="1492"/>
    <lineage>
        <taxon>Bacteria</taxon>
        <taxon>Bacillati</taxon>
        <taxon>Bacillota</taxon>
        <taxon>Clostridia</taxon>
        <taxon>Eubacteriales</taxon>
        <taxon>Clostridiaceae</taxon>
        <taxon>Clostridium</taxon>
    </lineage>
</organism>
<evidence type="ECO:0000259" key="9">
    <source>
        <dbReference type="PROSITE" id="PS50006"/>
    </source>
</evidence>
<dbReference type="SUPFAM" id="SSF56327">
    <property type="entry name" value="LDH C-terminal domain-like"/>
    <property type="match status" value="1"/>
</dbReference>
<evidence type="ECO:0000256" key="2">
    <source>
        <dbReference type="ARBA" id="ARBA00006054"/>
    </source>
</evidence>
<dbReference type="SUPFAM" id="SSF51735">
    <property type="entry name" value="NAD(P)-binding Rossmann-fold domains"/>
    <property type="match status" value="1"/>
</dbReference>
<dbReference type="InterPro" id="IPR011304">
    <property type="entry name" value="L-lactate_DH"/>
</dbReference>
<comment type="pathway">
    <text evidence="1 6">Fermentation; pyruvate fermentation to lactate; (S)-lactate from pyruvate: step 1/1.</text>
</comment>
<evidence type="ECO:0000256" key="3">
    <source>
        <dbReference type="ARBA" id="ARBA00012967"/>
    </source>
</evidence>
<dbReference type="EC" id="1.1.1.27" evidence="3 6"/>
<comment type="catalytic activity">
    <reaction evidence="6">
        <text>(S)-lactate + NAD(+) = pyruvate + NADH + H(+)</text>
        <dbReference type="Rhea" id="RHEA:23444"/>
        <dbReference type="ChEBI" id="CHEBI:15361"/>
        <dbReference type="ChEBI" id="CHEBI:15378"/>
        <dbReference type="ChEBI" id="CHEBI:16651"/>
        <dbReference type="ChEBI" id="CHEBI:57540"/>
        <dbReference type="ChEBI" id="CHEBI:57945"/>
        <dbReference type="EC" id="1.1.1.27"/>
    </reaction>
</comment>
<dbReference type="InterPro" id="IPR000253">
    <property type="entry name" value="FHA_dom"/>
</dbReference>
<feature type="binding site" evidence="6">
    <location>
        <position position="103"/>
    </location>
    <ligand>
        <name>NAD(+)</name>
        <dbReference type="ChEBI" id="CHEBI:57540"/>
    </ligand>
</feature>
<evidence type="ECO:0000313" key="10">
    <source>
        <dbReference type="EMBL" id="PPV12159.1"/>
    </source>
</evidence>
<keyword evidence="5 6" id="KW-0520">NAD</keyword>
<dbReference type="PRINTS" id="PR00086">
    <property type="entry name" value="LLDHDRGNASE"/>
</dbReference>
<dbReference type="CDD" id="cd05291">
    <property type="entry name" value="HicDH_like"/>
    <property type="match status" value="1"/>
</dbReference>
<feature type="binding site" evidence="6">
    <location>
        <position position="232"/>
    </location>
    <ligand>
        <name>substrate</name>
    </ligand>
</feature>
<feature type="binding site" evidence="6">
    <location>
        <position position="42"/>
    </location>
    <ligand>
        <name>NAD(+)</name>
        <dbReference type="ChEBI" id="CHEBI:57540"/>
    </ligand>
</feature>
<feature type="binding site" evidence="6">
    <location>
        <begin position="150"/>
        <end position="153"/>
    </location>
    <ligand>
        <name>substrate</name>
    </ligand>
</feature>
<feature type="domain" description="FHA" evidence="9">
    <location>
        <begin position="63"/>
        <end position="119"/>
    </location>
</feature>
<keyword evidence="4 6" id="KW-0560">Oxidoreductase</keyword>
<evidence type="ECO:0000256" key="8">
    <source>
        <dbReference type="PIRSR" id="PIRSR000102-3"/>
    </source>
</evidence>